<name>A0A397STF1_9GLOM</name>
<keyword evidence="2" id="KW-1185">Reference proteome</keyword>
<accession>A0A397STF1</accession>
<dbReference type="Proteomes" id="UP000265703">
    <property type="component" value="Unassembled WGS sequence"/>
</dbReference>
<dbReference type="AlphaFoldDB" id="A0A397STF1"/>
<feature type="non-terminal residue" evidence="1">
    <location>
        <position position="152"/>
    </location>
</feature>
<protein>
    <submittedName>
        <fullName evidence="1">Glycosyltransferase Family 1 protein</fullName>
    </submittedName>
</protein>
<evidence type="ECO:0000313" key="2">
    <source>
        <dbReference type="Proteomes" id="UP000265703"/>
    </source>
</evidence>
<dbReference type="OrthoDB" id="5835829at2759"/>
<gene>
    <name evidence="1" type="ORF">C1645_830024</name>
</gene>
<keyword evidence="1" id="KW-0808">Transferase</keyword>
<organism evidence="1 2">
    <name type="scientific">Glomus cerebriforme</name>
    <dbReference type="NCBI Taxonomy" id="658196"/>
    <lineage>
        <taxon>Eukaryota</taxon>
        <taxon>Fungi</taxon>
        <taxon>Fungi incertae sedis</taxon>
        <taxon>Mucoromycota</taxon>
        <taxon>Glomeromycotina</taxon>
        <taxon>Glomeromycetes</taxon>
        <taxon>Glomerales</taxon>
        <taxon>Glomeraceae</taxon>
        <taxon>Glomus</taxon>
    </lineage>
</organism>
<dbReference type="EMBL" id="QKYT01000394">
    <property type="protein sequence ID" value="RIA85954.1"/>
    <property type="molecule type" value="Genomic_DNA"/>
</dbReference>
<comment type="caution">
    <text evidence="1">The sequence shown here is derived from an EMBL/GenBank/DDBJ whole genome shotgun (WGS) entry which is preliminary data.</text>
</comment>
<dbReference type="GO" id="GO:0016740">
    <property type="term" value="F:transferase activity"/>
    <property type="evidence" value="ECO:0007669"/>
    <property type="project" value="UniProtKB-KW"/>
</dbReference>
<sequence length="152" mass="17238">MHNKRSYCITNSAVHIPKNILIGSFAGGRSHVKPMLDIAEILIERGYNIVLVSKGKYEPSSEYPTVKQVSLGPDLPLEELKEEIHKEFDYRAVAIIMELAVKLYNQTYEIYKTAAEEYNPDLFFCDYFVNDACLDVAYALKKPVVGWTSGLI</sequence>
<evidence type="ECO:0000313" key="1">
    <source>
        <dbReference type="EMBL" id="RIA85954.1"/>
    </source>
</evidence>
<reference evidence="1 2" key="1">
    <citation type="submission" date="2018-06" db="EMBL/GenBank/DDBJ databases">
        <title>Comparative genomics reveals the genomic features of Rhizophagus irregularis, R. cerebriforme, R. diaphanum and Gigaspora rosea, and their symbiotic lifestyle signature.</title>
        <authorList>
            <person name="Morin E."/>
            <person name="San Clemente H."/>
            <person name="Chen E.C.H."/>
            <person name="De La Providencia I."/>
            <person name="Hainaut M."/>
            <person name="Kuo A."/>
            <person name="Kohler A."/>
            <person name="Murat C."/>
            <person name="Tang N."/>
            <person name="Roy S."/>
            <person name="Loubradou J."/>
            <person name="Henrissat B."/>
            <person name="Grigoriev I.V."/>
            <person name="Corradi N."/>
            <person name="Roux C."/>
            <person name="Martin F.M."/>
        </authorList>
    </citation>
    <scope>NUCLEOTIDE SEQUENCE [LARGE SCALE GENOMIC DNA]</scope>
    <source>
        <strain evidence="1 2">DAOM 227022</strain>
    </source>
</reference>
<dbReference type="SUPFAM" id="SSF53756">
    <property type="entry name" value="UDP-Glycosyltransferase/glycogen phosphorylase"/>
    <property type="match status" value="1"/>
</dbReference>
<dbReference type="Gene3D" id="3.40.50.2000">
    <property type="entry name" value="Glycogen Phosphorylase B"/>
    <property type="match status" value="1"/>
</dbReference>
<proteinExistence type="predicted"/>